<proteinExistence type="inferred from homology"/>
<evidence type="ECO:0000256" key="4">
    <source>
        <dbReference type="ARBA" id="ARBA00022723"/>
    </source>
</evidence>
<sequence length="518" mass="58041">QIFFLYAQRCLFHPLATYPGPRLAALTSWYATYYAARGNLHEKTHEWHRIYGPIVRINPDSLCFNTATAHAAIYNTSALVRKDEKYGGLSVSRRTPNLLTSIEKDLTRFKRKVHTRFLGSQNLQDSQIQSRILAQIARFHEVLDRGGDSTTRHSHSGGDWGDLTDMAKVCNWMALDIISDLSFGKAVGLLHNPERRWFVNAIATMSWRGIVHAFQPAIYKWRLESPLSTLLAPTYELMGSLGNWARAESAACAGEESDKPAFIRMARDAENMEKGLRFGQKELWVESVMMLVAGSDTTSATLSAVFHHLLHNPSIHHLAKQEIRNTFQDADSIRPGKTLDSCTYLNACIKESLRLNPAVANFLPRRVDSLAGIEIDGQRIPDGTIVGVSLFALHRNEVYFHKPNGYHPERWIAEENHATHLGTGASALQEKAFNPFSAGPRMCVGSKLAWMELKVTIAKTLFSLDMQLKSGYCACSKACPKATGEWRSDCDFPMKSYATAFVKGPMVQVRRRKPTASI</sequence>
<accession>A0A2V1DFL0</accession>
<evidence type="ECO:0000256" key="7">
    <source>
        <dbReference type="ARBA" id="ARBA00023033"/>
    </source>
</evidence>
<keyword evidence="6 8" id="KW-0408">Iron</keyword>
<keyword evidence="11" id="KW-1185">Reference proteome</keyword>
<dbReference type="PRINTS" id="PR00463">
    <property type="entry name" value="EP450I"/>
</dbReference>
<dbReference type="STRING" id="97972.A0A2V1DFL0"/>
<name>A0A2V1DFL0_9PLEO</name>
<organism evidence="10 11">
    <name type="scientific">Periconia macrospinosa</name>
    <dbReference type="NCBI Taxonomy" id="97972"/>
    <lineage>
        <taxon>Eukaryota</taxon>
        <taxon>Fungi</taxon>
        <taxon>Dikarya</taxon>
        <taxon>Ascomycota</taxon>
        <taxon>Pezizomycotina</taxon>
        <taxon>Dothideomycetes</taxon>
        <taxon>Pleosporomycetidae</taxon>
        <taxon>Pleosporales</taxon>
        <taxon>Massarineae</taxon>
        <taxon>Periconiaceae</taxon>
        <taxon>Periconia</taxon>
    </lineage>
</organism>
<evidence type="ECO:0000313" key="11">
    <source>
        <dbReference type="Proteomes" id="UP000244855"/>
    </source>
</evidence>
<comment type="cofactor">
    <cofactor evidence="1 8">
        <name>heme</name>
        <dbReference type="ChEBI" id="CHEBI:30413"/>
    </cofactor>
</comment>
<dbReference type="AlphaFoldDB" id="A0A2V1DFL0"/>
<dbReference type="PANTHER" id="PTHR24305:SF237">
    <property type="entry name" value="CYTOCHROME P450 MONOOXYGENASE ATNE-RELATED"/>
    <property type="match status" value="1"/>
</dbReference>
<evidence type="ECO:0000256" key="8">
    <source>
        <dbReference type="PIRSR" id="PIRSR602401-1"/>
    </source>
</evidence>
<keyword evidence="4 8" id="KW-0479">Metal-binding</keyword>
<dbReference type="Proteomes" id="UP000244855">
    <property type="component" value="Unassembled WGS sequence"/>
</dbReference>
<evidence type="ECO:0000313" key="10">
    <source>
        <dbReference type="EMBL" id="PVH96828.1"/>
    </source>
</evidence>
<dbReference type="InterPro" id="IPR036396">
    <property type="entry name" value="Cyt_P450_sf"/>
</dbReference>
<dbReference type="Gene3D" id="1.10.630.10">
    <property type="entry name" value="Cytochrome P450"/>
    <property type="match status" value="1"/>
</dbReference>
<dbReference type="Pfam" id="PF00067">
    <property type="entry name" value="p450"/>
    <property type="match status" value="1"/>
</dbReference>
<evidence type="ECO:0000256" key="3">
    <source>
        <dbReference type="ARBA" id="ARBA00022617"/>
    </source>
</evidence>
<evidence type="ECO:0000256" key="6">
    <source>
        <dbReference type="ARBA" id="ARBA00023004"/>
    </source>
</evidence>
<keyword evidence="5 9" id="KW-0560">Oxidoreductase</keyword>
<protein>
    <submittedName>
        <fullName evidence="10">Cytochrome P450</fullName>
    </submittedName>
</protein>
<dbReference type="InterPro" id="IPR017972">
    <property type="entry name" value="Cyt_P450_CS"/>
</dbReference>
<dbReference type="SUPFAM" id="SSF48264">
    <property type="entry name" value="Cytochrome P450"/>
    <property type="match status" value="1"/>
</dbReference>
<dbReference type="InterPro" id="IPR002401">
    <property type="entry name" value="Cyt_P450_E_grp-I"/>
</dbReference>
<dbReference type="GO" id="GO:0005506">
    <property type="term" value="F:iron ion binding"/>
    <property type="evidence" value="ECO:0007669"/>
    <property type="project" value="InterPro"/>
</dbReference>
<evidence type="ECO:0000256" key="5">
    <source>
        <dbReference type="ARBA" id="ARBA00023002"/>
    </source>
</evidence>
<dbReference type="PANTHER" id="PTHR24305">
    <property type="entry name" value="CYTOCHROME P450"/>
    <property type="match status" value="1"/>
</dbReference>
<comment type="similarity">
    <text evidence="2 9">Belongs to the cytochrome P450 family.</text>
</comment>
<feature type="binding site" description="axial binding residue" evidence="8">
    <location>
        <position position="443"/>
    </location>
    <ligand>
        <name>heme</name>
        <dbReference type="ChEBI" id="CHEBI:30413"/>
    </ligand>
    <ligandPart>
        <name>Fe</name>
        <dbReference type="ChEBI" id="CHEBI:18248"/>
    </ligandPart>
</feature>
<reference evidence="10 11" key="1">
    <citation type="journal article" date="2018" name="Sci. Rep.">
        <title>Comparative genomics provides insights into the lifestyle and reveals functional heterogeneity of dark septate endophytic fungi.</title>
        <authorList>
            <person name="Knapp D.G."/>
            <person name="Nemeth J.B."/>
            <person name="Barry K."/>
            <person name="Hainaut M."/>
            <person name="Henrissat B."/>
            <person name="Johnson J."/>
            <person name="Kuo A."/>
            <person name="Lim J.H.P."/>
            <person name="Lipzen A."/>
            <person name="Nolan M."/>
            <person name="Ohm R.A."/>
            <person name="Tamas L."/>
            <person name="Grigoriev I.V."/>
            <person name="Spatafora J.W."/>
            <person name="Nagy L.G."/>
            <person name="Kovacs G.M."/>
        </authorList>
    </citation>
    <scope>NUCLEOTIDE SEQUENCE [LARGE SCALE GENOMIC DNA]</scope>
    <source>
        <strain evidence="10 11">DSE2036</strain>
    </source>
</reference>
<keyword evidence="3 8" id="KW-0349">Heme</keyword>
<evidence type="ECO:0000256" key="1">
    <source>
        <dbReference type="ARBA" id="ARBA00001971"/>
    </source>
</evidence>
<dbReference type="GO" id="GO:0016705">
    <property type="term" value="F:oxidoreductase activity, acting on paired donors, with incorporation or reduction of molecular oxygen"/>
    <property type="evidence" value="ECO:0007669"/>
    <property type="project" value="InterPro"/>
</dbReference>
<dbReference type="InterPro" id="IPR001128">
    <property type="entry name" value="Cyt_P450"/>
</dbReference>
<evidence type="ECO:0000256" key="9">
    <source>
        <dbReference type="RuleBase" id="RU000461"/>
    </source>
</evidence>
<dbReference type="OrthoDB" id="1470350at2759"/>
<dbReference type="GO" id="GO:0020037">
    <property type="term" value="F:heme binding"/>
    <property type="evidence" value="ECO:0007669"/>
    <property type="project" value="InterPro"/>
</dbReference>
<dbReference type="InterPro" id="IPR050121">
    <property type="entry name" value="Cytochrome_P450_monoxygenase"/>
</dbReference>
<keyword evidence="7 9" id="KW-0503">Monooxygenase</keyword>
<dbReference type="EMBL" id="KZ805453">
    <property type="protein sequence ID" value="PVH96828.1"/>
    <property type="molecule type" value="Genomic_DNA"/>
</dbReference>
<dbReference type="PRINTS" id="PR00385">
    <property type="entry name" value="P450"/>
</dbReference>
<feature type="non-terminal residue" evidence="10">
    <location>
        <position position="1"/>
    </location>
</feature>
<evidence type="ECO:0000256" key="2">
    <source>
        <dbReference type="ARBA" id="ARBA00010617"/>
    </source>
</evidence>
<dbReference type="GO" id="GO:0004497">
    <property type="term" value="F:monooxygenase activity"/>
    <property type="evidence" value="ECO:0007669"/>
    <property type="project" value="UniProtKB-KW"/>
</dbReference>
<dbReference type="PROSITE" id="PS00086">
    <property type="entry name" value="CYTOCHROME_P450"/>
    <property type="match status" value="1"/>
</dbReference>
<gene>
    <name evidence="10" type="ORF">DM02DRAFT_686817</name>
</gene>